<accession>A0A836KA87</accession>
<evidence type="ECO:0000313" key="2">
    <source>
        <dbReference type="Proteomes" id="UP000669903"/>
    </source>
</evidence>
<dbReference type="InterPro" id="IPR036728">
    <property type="entry name" value="PBP_GOBP_sf"/>
</dbReference>
<reference evidence="1" key="1">
    <citation type="submission" date="2020-03" db="EMBL/GenBank/DDBJ databases">
        <title>Relaxed selection underlies rapid genomic changes in the transitions from sociality to social parasitism in ants.</title>
        <authorList>
            <person name="Bi X."/>
        </authorList>
    </citation>
    <scope>NUCLEOTIDE SEQUENCE</scope>
    <source>
        <strain evidence="1">BGI-DK2014a</strain>
        <tissue evidence="1">Whole body</tissue>
    </source>
</reference>
<organism evidence="1 2">
    <name type="scientific">Acromyrmex charruanus</name>
    <dbReference type="NCBI Taxonomy" id="2715315"/>
    <lineage>
        <taxon>Eukaryota</taxon>
        <taxon>Metazoa</taxon>
        <taxon>Ecdysozoa</taxon>
        <taxon>Arthropoda</taxon>
        <taxon>Hexapoda</taxon>
        <taxon>Insecta</taxon>
        <taxon>Pterygota</taxon>
        <taxon>Neoptera</taxon>
        <taxon>Endopterygota</taxon>
        <taxon>Hymenoptera</taxon>
        <taxon>Apocrita</taxon>
        <taxon>Aculeata</taxon>
        <taxon>Formicoidea</taxon>
        <taxon>Formicidae</taxon>
        <taxon>Myrmicinae</taxon>
        <taxon>Acromyrmex</taxon>
    </lineage>
</organism>
<dbReference type="AlphaFoldDB" id="A0A836KA87"/>
<dbReference type="Proteomes" id="UP000669903">
    <property type="component" value="Unassembled WGS sequence"/>
</dbReference>
<sequence length="146" mass="17448">MSKLKTQSNNRTQLMNICIIEAGMTYEDDYDIRDIINDVIEKHDFEEKTRKHGCFVECILRKLNWMEKSEFKEDKFYADLNKIFANHPYKIQIYEFLNDCIRKVKHEPQERCQRGVVAMKCGVKSVYRLFPSILNENEENKENGNN</sequence>
<evidence type="ECO:0000313" key="1">
    <source>
        <dbReference type="EMBL" id="KAG5342839.1"/>
    </source>
</evidence>
<comment type="caution">
    <text evidence="1">The sequence shown here is derived from an EMBL/GenBank/DDBJ whole genome shotgun (WGS) entry which is preliminary data.</text>
</comment>
<dbReference type="Pfam" id="PF01395">
    <property type="entry name" value="PBP_GOBP"/>
    <property type="match status" value="1"/>
</dbReference>
<dbReference type="EMBL" id="JAANIC010003045">
    <property type="protein sequence ID" value="KAG5342839.1"/>
    <property type="molecule type" value="Genomic_DNA"/>
</dbReference>
<dbReference type="GO" id="GO:0005549">
    <property type="term" value="F:odorant binding"/>
    <property type="evidence" value="ECO:0007669"/>
    <property type="project" value="InterPro"/>
</dbReference>
<name>A0A836KA87_9HYME</name>
<feature type="non-terminal residue" evidence="1">
    <location>
        <position position="146"/>
    </location>
</feature>
<dbReference type="InterPro" id="IPR006170">
    <property type="entry name" value="PBP/GOBP"/>
</dbReference>
<dbReference type="Gene3D" id="1.10.238.20">
    <property type="entry name" value="Pheromone/general odorant binding protein domain"/>
    <property type="match status" value="1"/>
</dbReference>
<keyword evidence="2" id="KW-1185">Reference proteome</keyword>
<gene>
    <name evidence="1" type="primary">Gp9_2</name>
    <name evidence="1" type="ORF">G6Z76_0004075</name>
</gene>
<proteinExistence type="predicted"/>
<feature type="non-terminal residue" evidence="1">
    <location>
        <position position="1"/>
    </location>
</feature>
<dbReference type="CDD" id="cd23992">
    <property type="entry name" value="PBP_GOBP"/>
    <property type="match status" value="1"/>
</dbReference>
<dbReference type="SUPFAM" id="SSF47565">
    <property type="entry name" value="Insect pheromone/odorant-binding proteins"/>
    <property type="match status" value="1"/>
</dbReference>
<protein>
    <submittedName>
        <fullName evidence="1">PBGP9 protein</fullName>
    </submittedName>
</protein>